<dbReference type="Proteomes" id="UP000887566">
    <property type="component" value="Unplaced"/>
</dbReference>
<proteinExistence type="predicted"/>
<keyword evidence="2" id="KW-1185">Reference proteome</keyword>
<keyword evidence="1" id="KW-1133">Transmembrane helix</keyword>
<reference evidence="3" key="1">
    <citation type="submission" date="2022-11" db="UniProtKB">
        <authorList>
            <consortium name="WormBaseParasite"/>
        </authorList>
    </citation>
    <scope>IDENTIFICATION</scope>
</reference>
<feature type="transmembrane region" description="Helical" evidence="1">
    <location>
        <begin position="12"/>
        <end position="32"/>
    </location>
</feature>
<evidence type="ECO:0000256" key="1">
    <source>
        <dbReference type="SAM" id="Phobius"/>
    </source>
</evidence>
<dbReference type="WBParaSite" id="PSAMB.scaffold930size38459.g9719.t1">
    <property type="protein sequence ID" value="PSAMB.scaffold930size38459.g9719.t1"/>
    <property type="gene ID" value="PSAMB.scaffold930size38459.g9719"/>
</dbReference>
<keyword evidence="1" id="KW-0812">Transmembrane</keyword>
<sequence length="33" mass="3347">MGIARYASLAGGALLMVIGVIWSIVAVASAAWQ</sequence>
<dbReference type="AlphaFoldDB" id="A0A914XS85"/>
<keyword evidence="1" id="KW-0472">Membrane</keyword>
<evidence type="ECO:0000313" key="2">
    <source>
        <dbReference type="Proteomes" id="UP000887566"/>
    </source>
</evidence>
<protein>
    <submittedName>
        <fullName evidence="3">Uncharacterized protein</fullName>
    </submittedName>
</protein>
<name>A0A914XS85_9BILA</name>
<evidence type="ECO:0000313" key="3">
    <source>
        <dbReference type="WBParaSite" id="PSAMB.scaffold930size38459.g9719.t1"/>
    </source>
</evidence>
<accession>A0A914XS85</accession>
<organism evidence="2 3">
    <name type="scientific">Plectus sambesii</name>
    <dbReference type="NCBI Taxonomy" id="2011161"/>
    <lineage>
        <taxon>Eukaryota</taxon>
        <taxon>Metazoa</taxon>
        <taxon>Ecdysozoa</taxon>
        <taxon>Nematoda</taxon>
        <taxon>Chromadorea</taxon>
        <taxon>Plectida</taxon>
        <taxon>Plectina</taxon>
        <taxon>Plectoidea</taxon>
        <taxon>Plectidae</taxon>
        <taxon>Plectus</taxon>
    </lineage>
</organism>